<dbReference type="PANTHER" id="PTHR48079">
    <property type="entry name" value="PROTEIN YEEZ"/>
    <property type="match status" value="1"/>
</dbReference>
<accession>A0ABY5L1M4</accession>
<keyword evidence="3" id="KW-1185">Reference proteome</keyword>
<dbReference type="EMBL" id="CP101988">
    <property type="protein sequence ID" value="UUI76696.1"/>
    <property type="molecule type" value="Genomic_DNA"/>
</dbReference>
<dbReference type="InterPro" id="IPR036291">
    <property type="entry name" value="NAD(P)-bd_dom_sf"/>
</dbReference>
<name>A0ABY5L1M4_9CELL</name>
<dbReference type="Gene3D" id="3.40.50.720">
    <property type="entry name" value="NAD(P)-binding Rossmann-like Domain"/>
    <property type="match status" value="1"/>
</dbReference>
<reference evidence="2 3" key="1">
    <citation type="submission" date="2022-07" db="EMBL/GenBank/DDBJ databases">
        <title>Novel species in genus cellulomonas.</title>
        <authorList>
            <person name="Ye L."/>
        </authorList>
    </citation>
    <scope>NUCLEOTIDE SEQUENCE [LARGE SCALE GENOMIC DNA]</scope>
    <source>
        <strain evidence="3">zg-Y338</strain>
    </source>
</reference>
<feature type="domain" description="NAD-dependent epimerase/dehydratase" evidence="1">
    <location>
        <begin position="4"/>
        <end position="225"/>
    </location>
</feature>
<evidence type="ECO:0000259" key="1">
    <source>
        <dbReference type="Pfam" id="PF01370"/>
    </source>
</evidence>
<evidence type="ECO:0000313" key="2">
    <source>
        <dbReference type="EMBL" id="UUI76696.1"/>
    </source>
</evidence>
<proteinExistence type="predicted"/>
<dbReference type="Pfam" id="PF01370">
    <property type="entry name" value="Epimerase"/>
    <property type="match status" value="1"/>
</dbReference>
<protein>
    <submittedName>
        <fullName evidence="2">NAD-dependent epimerase/dehydratase family protein</fullName>
    </submittedName>
</protein>
<sequence length="332" mass="35530">MDSVLVIGGTGLLGYHTTLELLRRGYAVTSLALPPMPVEDLFPAEVENVLADVGELSDDELGAMLAGRHAVVYAAGADERVIPDAPAAHFFYEANVRPVQRVARLARAAGVKKFVLFNSYTAEFAERWPDLGYRTRNGYPRTRLAQEEVAYLEGDGAMDVMSLRLPYIFGTMPGRAPLWQMFIDLIRAQPGFVGVGAGSTSSVTVDQVAQAAVGAIEHGEHGGRYPINGYNLTHVEFHRTICELIGRDPDEVGVVPLEVMLPVAAQHDAAAAAAGKEHGIHISDSTQFNARDAVSDPALSQPVLRYADADVPAAIVATIQACLEIEAQAATA</sequence>
<evidence type="ECO:0000313" key="3">
    <source>
        <dbReference type="Proteomes" id="UP001316189"/>
    </source>
</evidence>
<organism evidence="2 3">
    <name type="scientific">Cellulomonas chengniuliangii</name>
    <dbReference type="NCBI Taxonomy" id="2968084"/>
    <lineage>
        <taxon>Bacteria</taxon>
        <taxon>Bacillati</taxon>
        <taxon>Actinomycetota</taxon>
        <taxon>Actinomycetes</taxon>
        <taxon>Micrococcales</taxon>
        <taxon>Cellulomonadaceae</taxon>
        <taxon>Cellulomonas</taxon>
    </lineage>
</organism>
<dbReference type="SUPFAM" id="SSF51735">
    <property type="entry name" value="NAD(P)-binding Rossmann-fold domains"/>
    <property type="match status" value="1"/>
</dbReference>
<dbReference type="Proteomes" id="UP001316189">
    <property type="component" value="Chromosome"/>
</dbReference>
<gene>
    <name evidence="2" type="ORF">NP064_07395</name>
</gene>
<dbReference type="RefSeq" id="WP_227568985.1">
    <property type="nucleotide sequence ID" value="NZ_CP101988.1"/>
</dbReference>
<dbReference type="InterPro" id="IPR001509">
    <property type="entry name" value="Epimerase_deHydtase"/>
</dbReference>
<dbReference type="PANTHER" id="PTHR48079:SF6">
    <property type="entry name" value="NAD(P)-BINDING DOMAIN-CONTAINING PROTEIN-RELATED"/>
    <property type="match status" value="1"/>
</dbReference>
<dbReference type="InterPro" id="IPR051783">
    <property type="entry name" value="NAD(P)-dependent_oxidoreduct"/>
</dbReference>